<dbReference type="SUPFAM" id="SSF52540">
    <property type="entry name" value="P-loop containing nucleoside triphosphate hydrolases"/>
    <property type="match status" value="1"/>
</dbReference>
<sequence>MLQSTDSAAKPSNSKGAVEHTPLMKQFFAAKSEYPDLLLFFRMGDFYELFYDDARKAARLLDITLTQRGSSGGAPIPMAGVPVHAYEGYLARLVALGESVAICEQIGDPALAKGLVERKVVRIVTPGTVTDEALLNERRDTLLMSLSRGKAGYGLAWADLAGGRFLVNEVESDDALEAELARLEPAELLVPDEEGWPAFLAGRSGVRRRAPWLFDADSGRRQLLQFFKLHDLTGFGIQDRPQAIAAAGALLGYVEETQKSQLPHLSAIALEPSAEAIAMNAATRRHLELDTRVDGDVRHTLLGILDSTVTPMGGRLLRRWLHRPLRDRTVLNQRHHAVETLIERGTEADPSTSAGQALREAFRAFGDVERILTRVALRSARPRDLSTLRNSLALLPRLRALLAPLDSPRLATLAAAMGEHDATAHLLITAVAEQPPLKLTDGGVLAEGFDAELDELRQLSTNADQFLIDLEARERASSGIATLKVGYNRVHGYYIEISKGQADKAPVHYTRRQTLTNAERYITEELKAFEDKVLSARERALARERVLYEQLLDALCAVLEPLKRCAAALSELDVLCAFAERAQALDWTRPELLEAPCLLIERGRHPVVEAVRNEPFEPNDLRLDGSDTTAARRMLVITGPNMGGKSTYMRQNALIVLLAHIGSFVPASRAQIGPIDRILTRIGAGDDLARGQSTFMVEMAETSYILHHATRHSLVLMDEIGRGTSTYDGLALADAVARHLAAVNRCYTLFATHYFELTALAGESVEGGPSGIANVHLDAIEHGDSLVFMHAVKDGAANRSFGLQVAALAGLPRSTLNQARRRLAELERRGSDTHASKMAPQALDAPQQFGLFAAAPSAAQEALAALDPDELSPKQALEALYRLKALL</sequence>
<dbReference type="AlphaFoldDB" id="A0A4Q8L5L0"/>
<dbReference type="InterPro" id="IPR007861">
    <property type="entry name" value="DNA_mismatch_repair_MutS_clamp"/>
</dbReference>
<comment type="function">
    <text evidence="8 9">This protein is involved in the repair of mismatches in DNA. It is possible that it carries out the mismatch recognition step. This protein has a weak ATPase activity.</text>
</comment>
<reference evidence="12 13" key="1">
    <citation type="submission" date="2019-02" db="EMBL/GenBank/DDBJ databases">
        <title>WGS of Pseudoxanthomonas species novum from clinical isolates.</title>
        <authorList>
            <person name="Bernier A.-M."/>
            <person name="Bernard K."/>
            <person name="Vachon A."/>
        </authorList>
    </citation>
    <scope>NUCLEOTIDE SEQUENCE [LARGE SCALE GENOMIC DNA]</scope>
    <source>
        <strain evidence="12 13">NML171200</strain>
    </source>
</reference>
<evidence type="ECO:0000256" key="3">
    <source>
        <dbReference type="ARBA" id="ARBA00022741"/>
    </source>
</evidence>
<dbReference type="InterPro" id="IPR045076">
    <property type="entry name" value="MutS"/>
</dbReference>
<evidence type="ECO:0000256" key="1">
    <source>
        <dbReference type="ARBA" id="ARBA00006271"/>
    </source>
</evidence>
<dbReference type="Pfam" id="PF05192">
    <property type="entry name" value="MutS_III"/>
    <property type="match status" value="1"/>
</dbReference>
<dbReference type="InterPro" id="IPR007696">
    <property type="entry name" value="DNA_mismatch_repair_MutS_core"/>
</dbReference>
<feature type="binding site" evidence="9">
    <location>
        <begin position="639"/>
        <end position="646"/>
    </location>
    <ligand>
        <name>ATP</name>
        <dbReference type="ChEBI" id="CHEBI:30616"/>
    </ligand>
</feature>
<keyword evidence="4 9" id="KW-0227">DNA damage</keyword>
<dbReference type="PANTHER" id="PTHR11361">
    <property type="entry name" value="DNA MISMATCH REPAIR PROTEIN MUTS FAMILY MEMBER"/>
    <property type="match status" value="1"/>
</dbReference>
<dbReference type="GO" id="GO:0005829">
    <property type="term" value="C:cytosol"/>
    <property type="evidence" value="ECO:0007669"/>
    <property type="project" value="TreeGrafter"/>
</dbReference>
<dbReference type="Pfam" id="PF00488">
    <property type="entry name" value="MutS_V"/>
    <property type="match status" value="1"/>
</dbReference>
<dbReference type="Gene3D" id="1.10.1420.10">
    <property type="match status" value="2"/>
</dbReference>
<dbReference type="InterPro" id="IPR036187">
    <property type="entry name" value="DNA_mismatch_repair_MutS_sf"/>
</dbReference>
<evidence type="ECO:0000313" key="13">
    <source>
        <dbReference type="Proteomes" id="UP000292627"/>
    </source>
</evidence>
<evidence type="ECO:0000256" key="8">
    <source>
        <dbReference type="ARBA" id="ARBA00024647"/>
    </source>
</evidence>
<dbReference type="FunFam" id="3.40.50.300:FF:000283">
    <property type="entry name" value="DNA mismatch repair protein MutS"/>
    <property type="match status" value="1"/>
</dbReference>
<dbReference type="NCBIfam" id="TIGR01070">
    <property type="entry name" value="mutS1"/>
    <property type="match status" value="1"/>
</dbReference>
<dbReference type="GO" id="GO:0003684">
    <property type="term" value="F:damaged DNA binding"/>
    <property type="evidence" value="ECO:0007669"/>
    <property type="project" value="UniProtKB-UniRule"/>
</dbReference>
<name>A0A4Q8L5L0_9GAMM</name>
<evidence type="ECO:0000256" key="6">
    <source>
        <dbReference type="ARBA" id="ARBA00023125"/>
    </source>
</evidence>
<keyword evidence="6 9" id="KW-0238">DNA-binding</keyword>
<dbReference type="PROSITE" id="PS00486">
    <property type="entry name" value="DNA_MISMATCH_REPAIR_2"/>
    <property type="match status" value="1"/>
</dbReference>
<dbReference type="InterPro" id="IPR027417">
    <property type="entry name" value="P-loop_NTPase"/>
</dbReference>
<dbReference type="InterPro" id="IPR000432">
    <property type="entry name" value="DNA_mismatch_repair_MutS_C"/>
</dbReference>
<evidence type="ECO:0000256" key="9">
    <source>
        <dbReference type="HAMAP-Rule" id="MF_00096"/>
    </source>
</evidence>
<protein>
    <recommendedName>
        <fullName evidence="2 9">DNA mismatch repair protein MutS</fullName>
    </recommendedName>
</protein>
<dbReference type="GO" id="GO:0005524">
    <property type="term" value="F:ATP binding"/>
    <property type="evidence" value="ECO:0007669"/>
    <property type="project" value="UniProtKB-UniRule"/>
</dbReference>
<dbReference type="FunFam" id="1.10.1420.10:FF:000018">
    <property type="entry name" value="DNA mismatch repair protein MutS"/>
    <property type="match status" value="1"/>
</dbReference>
<dbReference type="EMBL" id="SHMC01000010">
    <property type="protein sequence ID" value="TAA20427.1"/>
    <property type="molecule type" value="Genomic_DNA"/>
</dbReference>
<organism evidence="12 13">
    <name type="scientific">Pseudoxanthomonas winnipegensis</name>
    <dbReference type="NCBI Taxonomy" id="2480810"/>
    <lineage>
        <taxon>Bacteria</taxon>
        <taxon>Pseudomonadati</taxon>
        <taxon>Pseudomonadota</taxon>
        <taxon>Gammaproteobacteria</taxon>
        <taxon>Lysobacterales</taxon>
        <taxon>Lysobacteraceae</taxon>
        <taxon>Pseudoxanthomonas</taxon>
    </lineage>
</organism>
<dbReference type="PIRSF" id="PIRSF037677">
    <property type="entry name" value="DNA_mis_repair_Msh6"/>
    <property type="match status" value="1"/>
</dbReference>
<dbReference type="PANTHER" id="PTHR11361:SF34">
    <property type="entry name" value="DNA MISMATCH REPAIR PROTEIN MSH1, MITOCHONDRIAL"/>
    <property type="match status" value="1"/>
</dbReference>
<dbReference type="GO" id="GO:0006298">
    <property type="term" value="P:mismatch repair"/>
    <property type="evidence" value="ECO:0007669"/>
    <property type="project" value="UniProtKB-UniRule"/>
</dbReference>
<dbReference type="SUPFAM" id="SSF48334">
    <property type="entry name" value="DNA repair protein MutS, domain III"/>
    <property type="match status" value="1"/>
</dbReference>
<evidence type="ECO:0000256" key="2">
    <source>
        <dbReference type="ARBA" id="ARBA00021982"/>
    </source>
</evidence>
<dbReference type="InterPro" id="IPR017261">
    <property type="entry name" value="DNA_mismatch_repair_MutS/MSH"/>
</dbReference>
<dbReference type="Gene3D" id="3.40.50.300">
    <property type="entry name" value="P-loop containing nucleotide triphosphate hydrolases"/>
    <property type="match status" value="1"/>
</dbReference>
<gene>
    <name evidence="9 12" type="primary">mutS</name>
    <name evidence="12" type="ORF">EA660_18775</name>
</gene>
<dbReference type="Gene3D" id="3.30.420.110">
    <property type="entry name" value="MutS, connector domain"/>
    <property type="match status" value="1"/>
</dbReference>
<comment type="caution">
    <text evidence="12">The sequence shown here is derived from an EMBL/GenBank/DDBJ whole genome shotgun (WGS) entry which is preliminary data.</text>
</comment>
<dbReference type="RefSeq" id="WP_130552989.1">
    <property type="nucleotide sequence ID" value="NZ_SHMC01000010.1"/>
</dbReference>
<keyword evidence="5 9" id="KW-0067">ATP-binding</keyword>
<dbReference type="Pfam" id="PF05190">
    <property type="entry name" value="MutS_IV"/>
    <property type="match status" value="1"/>
</dbReference>
<dbReference type="InterPro" id="IPR007860">
    <property type="entry name" value="DNA_mmatch_repair_MutS_con_dom"/>
</dbReference>
<dbReference type="InterPro" id="IPR016151">
    <property type="entry name" value="DNA_mismatch_repair_MutS_N"/>
</dbReference>
<dbReference type="InterPro" id="IPR007695">
    <property type="entry name" value="DNA_mismatch_repair_MutS-lik_N"/>
</dbReference>
<evidence type="ECO:0000256" key="4">
    <source>
        <dbReference type="ARBA" id="ARBA00022763"/>
    </source>
</evidence>
<dbReference type="GO" id="GO:0140664">
    <property type="term" value="F:ATP-dependent DNA damage sensor activity"/>
    <property type="evidence" value="ECO:0007669"/>
    <property type="project" value="InterPro"/>
</dbReference>
<evidence type="ECO:0000313" key="12">
    <source>
        <dbReference type="EMBL" id="TAA20427.1"/>
    </source>
</evidence>
<dbReference type="SUPFAM" id="SSF55271">
    <property type="entry name" value="DNA repair protein MutS, domain I"/>
    <property type="match status" value="1"/>
</dbReference>
<keyword evidence="7 9" id="KW-0234">DNA repair</keyword>
<dbReference type="SMART" id="SM00533">
    <property type="entry name" value="MUTSd"/>
    <property type="match status" value="1"/>
</dbReference>
<dbReference type="InterPro" id="IPR036678">
    <property type="entry name" value="MutS_con_dom_sf"/>
</dbReference>
<evidence type="ECO:0000256" key="5">
    <source>
        <dbReference type="ARBA" id="ARBA00022840"/>
    </source>
</evidence>
<dbReference type="Proteomes" id="UP000292627">
    <property type="component" value="Unassembled WGS sequence"/>
</dbReference>
<dbReference type="Gene3D" id="6.10.140.430">
    <property type="match status" value="1"/>
</dbReference>
<accession>A0A4Q8L5L0</accession>
<feature type="domain" description="DNA mismatch repair proteins mutS family" evidence="11">
    <location>
        <begin position="713"/>
        <end position="729"/>
    </location>
</feature>
<dbReference type="OrthoDB" id="9802448at2"/>
<evidence type="ECO:0000256" key="10">
    <source>
        <dbReference type="RuleBase" id="RU003756"/>
    </source>
</evidence>
<dbReference type="SUPFAM" id="SSF53150">
    <property type="entry name" value="DNA repair protein MutS, domain II"/>
    <property type="match status" value="1"/>
</dbReference>
<dbReference type="Pfam" id="PF05188">
    <property type="entry name" value="MutS_II"/>
    <property type="match status" value="1"/>
</dbReference>
<evidence type="ECO:0000256" key="7">
    <source>
        <dbReference type="ARBA" id="ARBA00023204"/>
    </source>
</evidence>
<dbReference type="Gene3D" id="3.40.1170.10">
    <property type="entry name" value="DNA repair protein MutS, domain I"/>
    <property type="match status" value="1"/>
</dbReference>
<dbReference type="FunFam" id="3.40.1170.10:FF:000001">
    <property type="entry name" value="DNA mismatch repair protein MutS"/>
    <property type="match status" value="1"/>
</dbReference>
<dbReference type="HAMAP" id="MF_00096">
    <property type="entry name" value="MutS"/>
    <property type="match status" value="1"/>
</dbReference>
<dbReference type="GO" id="GO:0030983">
    <property type="term" value="F:mismatched DNA binding"/>
    <property type="evidence" value="ECO:0007669"/>
    <property type="project" value="InterPro"/>
</dbReference>
<dbReference type="InterPro" id="IPR005748">
    <property type="entry name" value="DNA_mismatch_repair_MutS"/>
</dbReference>
<proteinExistence type="inferred from homology"/>
<dbReference type="Pfam" id="PF01624">
    <property type="entry name" value="MutS_I"/>
    <property type="match status" value="1"/>
</dbReference>
<dbReference type="NCBIfam" id="NF003810">
    <property type="entry name" value="PRK05399.1"/>
    <property type="match status" value="1"/>
</dbReference>
<evidence type="ECO:0000259" key="11">
    <source>
        <dbReference type="PROSITE" id="PS00486"/>
    </source>
</evidence>
<dbReference type="SMART" id="SM00534">
    <property type="entry name" value="MUTSac"/>
    <property type="match status" value="1"/>
</dbReference>
<comment type="similarity">
    <text evidence="1 9 10">Belongs to the DNA mismatch repair MutS family.</text>
</comment>
<keyword evidence="3 9" id="KW-0547">Nucleotide-binding</keyword>